<dbReference type="HOGENOM" id="CLU_035382_0_0_1"/>
<feature type="transmembrane region" description="Helical" evidence="10">
    <location>
        <begin position="51"/>
        <end position="67"/>
    </location>
</feature>
<evidence type="ECO:0000256" key="5">
    <source>
        <dbReference type="ARBA" id="ARBA00022692"/>
    </source>
</evidence>
<dbReference type="GeneTree" id="ENSGT00390000013904"/>
<evidence type="ECO:0000256" key="9">
    <source>
        <dbReference type="ARBA" id="ARBA00049506"/>
    </source>
</evidence>
<keyword evidence="4 10" id="KW-0808">Transferase</keyword>
<keyword evidence="5 10" id="KW-0812">Transmembrane</keyword>
<evidence type="ECO:0000256" key="7">
    <source>
        <dbReference type="ARBA" id="ARBA00022989"/>
    </source>
</evidence>
<name>H9GEH2_ANOCA</name>
<evidence type="ECO:0000256" key="1">
    <source>
        <dbReference type="ARBA" id="ARBA00004477"/>
    </source>
</evidence>
<dbReference type="GO" id="GO:0052925">
    <property type="term" value="F:dol-P-Man:Man(5)GlcNAc(2)-PP-Dol alpha-1,3-mannosyltransferase activity"/>
    <property type="evidence" value="ECO:0000318"/>
    <property type="project" value="GO_Central"/>
</dbReference>
<keyword evidence="7 10" id="KW-1133">Transmembrane helix</keyword>
<reference evidence="11" key="1">
    <citation type="submission" date="2009-12" db="EMBL/GenBank/DDBJ databases">
        <title>The Genome Sequence of Anolis carolinensis (Green Anole Lizard).</title>
        <authorList>
            <consortium name="The Genome Sequencing Platform"/>
            <person name="Di Palma F."/>
            <person name="Alfoldi J."/>
            <person name="Heiman D."/>
            <person name="Young S."/>
            <person name="Grabherr M."/>
            <person name="Johnson J."/>
            <person name="Lander E.S."/>
            <person name="Lindblad-Toh K."/>
        </authorList>
    </citation>
    <scope>NUCLEOTIDE SEQUENCE [LARGE SCALE GENOMIC DNA]</scope>
    <source>
        <strain evidence="11">JBL SC #1</strain>
    </source>
</reference>
<feature type="transmembrane region" description="Helical" evidence="10">
    <location>
        <begin position="79"/>
        <end position="96"/>
    </location>
</feature>
<feature type="transmembrane region" description="Helical" evidence="10">
    <location>
        <begin position="125"/>
        <end position="143"/>
    </location>
</feature>
<reference evidence="11" key="3">
    <citation type="submission" date="2025-09" db="UniProtKB">
        <authorList>
            <consortium name="Ensembl"/>
        </authorList>
    </citation>
    <scope>IDENTIFICATION</scope>
</reference>
<dbReference type="Pfam" id="PF05208">
    <property type="entry name" value="ALG3"/>
    <property type="match status" value="1"/>
</dbReference>
<proteinExistence type="predicted"/>
<organism evidence="11 12">
    <name type="scientific">Anolis carolinensis</name>
    <name type="common">Green anole</name>
    <name type="synonym">American chameleon</name>
    <dbReference type="NCBI Taxonomy" id="28377"/>
    <lineage>
        <taxon>Eukaryota</taxon>
        <taxon>Metazoa</taxon>
        <taxon>Chordata</taxon>
        <taxon>Craniata</taxon>
        <taxon>Vertebrata</taxon>
        <taxon>Euteleostomi</taxon>
        <taxon>Lepidosauria</taxon>
        <taxon>Squamata</taxon>
        <taxon>Bifurcata</taxon>
        <taxon>Unidentata</taxon>
        <taxon>Episquamata</taxon>
        <taxon>Toxicofera</taxon>
        <taxon>Iguania</taxon>
        <taxon>Dactyloidae</taxon>
        <taxon>Anolis</taxon>
    </lineage>
</organism>
<dbReference type="GO" id="GO:0006488">
    <property type="term" value="P:dolichol-linked oligosaccharide biosynthetic process"/>
    <property type="evidence" value="ECO:0007669"/>
    <property type="project" value="Ensembl"/>
</dbReference>
<evidence type="ECO:0000256" key="4">
    <source>
        <dbReference type="ARBA" id="ARBA00022679"/>
    </source>
</evidence>
<evidence type="ECO:0000313" key="12">
    <source>
        <dbReference type="Proteomes" id="UP000001646"/>
    </source>
</evidence>
<gene>
    <name evidence="11" type="primary">ALG3</name>
</gene>
<dbReference type="eggNOG" id="KOG2762">
    <property type="taxonomic scope" value="Eukaryota"/>
</dbReference>
<dbReference type="Ensembl" id="ENSACAT00000008877.3">
    <property type="protein sequence ID" value="ENSACAP00000008691.3"/>
    <property type="gene ID" value="ENSACAG00000008854.3"/>
</dbReference>
<sequence length="399" mass="45915">CLCLSQLLLAFSSCITIFNTEIDWKAYMDEVEGVVNGTLDYTQLKGDTGPLVYPAGFVYIFLVFYYMTDHGTNIRLAQYLFAGLYLTTLFLVFRIYSRTNKVPPYVFFFMCCASYRIHSIFILRLFNDPVAMAILFLAINLFLEDQWSWGCFCFSLAVSVKMNILLFAPGLLYLLLWRFGLLRAIPKLAICAILQVVLGLPFLVVNPAGYLTRSFDLGRQFLFRWTVNWRLLPEEIFQHRAFHLALLVAHLAALGLFALNRWHRSDESILSLLKDPSERKAPPQPLSTNHILSSKKVFALFTSNFIGICFSRSLHYQFYVWYFHTLPYLLWCTPPKTLPQLLRVLILGLIELSWNTYPSTVYSSAALHVCHGIILLQLWYGTASSLDSQKEKQPLKKAE</sequence>
<dbReference type="InterPro" id="IPR007873">
    <property type="entry name" value="Glycosyltransferase_ALG3"/>
</dbReference>
<dbReference type="PANTHER" id="PTHR12646:SF0">
    <property type="entry name" value="DOL-P-MAN:MAN(5)GLCNAC(2)-PP-DOL ALPHA-1,3-MANNOSYLTRANSFERASE"/>
    <property type="match status" value="1"/>
</dbReference>
<feature type="transmembrane region" description="Helical" evidence="10">
    <location>
        <begin position="188"/>
        <end position="210"/>
    </location>
</feature>
<evidence type="ECO:0000256" key="2">
    <source>
        <dbReference type="ARBA" id="ARBA00004922"/>
    </source>
</evidence>
<keyword evidence="6 10" id="KW-0256">Endoplasmic reticulum</keyword>
<keyword evidence="3 10" id="KW-0328">Glycosyltransferase</keyword>
<dbReference type="EC" id="2.4.1.258" evidence="10"/>
<dbReference type="PANTHER" id="PTHR12646">
    <property type="entry name" value="NOT56 - RELATED"/>
    <property type="match status" value="1"/>
</dbReference>
<comment type="subcellular location">
    <subcellularLocation>
        <location evidence="1 10">Endoplasmic reticulum membrane</location>
        <topology evidence="1 10">Multi-pass membrane protein</topology>
    </subcellularLocation>
</comment>
<dbReference type="UniPathway" id="UPA00378"/>
<dbReference type="InParanoid" id="H9GEH2"/>
<evidence type="ECO:0000256" key="10">
    <source>
        <dbReference type="RuleBase" id="RU364047"/>
    </source>
</evidence>
<comment type="catalytic activity">
    <reaction evidence="9 10">
        <text>an alpha-D-Man-(1-&gt;2)-alpha-D-Man-(1-&gt;2)-alpha-D-Man-(1-&gt;3)-[alpha-D-Man-(1-&gt;6)]-beta-D-Man-(1-&gt;4)-beta-D-GlcNAc-(1-&gt;4)-alpha-D-GlcNAc-diphospho-di-trans,poly-cis-dolichol + a di-trans,poly-cis-dolichyl beta-D-mannosyl phosphate = an alpha-D-Man-(1-&gt;2)-alpha-D-Man-(1-&gt;2)-alpha-D-Man-(1-&gt;3)-[alpha-D-Man-(1-&gt;3)-alpha-D-Man-(1-&gt;6)]-beta-D-Man-(1-&gt;4)-beta-D-GlcNAc-(1-&gt;4)-alpha-D-GlcNAc-diphospho-di-trans,poly-cis-dolichol + a di-trans,poly-cis-dolichyl phosphate + H(+)</text>
        <dbReference type="Rhea" id="RHEA:29527"/>
        <dbReference type="Rhea" id="RHEA-COMP:19498"/>
        <dbReference type="Rhea" id="RHEA-COMP:19501"/>
        <dbReference type="Rhea" id="RHEA-COMP:19516"/>
        <dbReference type="Rhea" id="RHEA-COMP:19517"/>
        <dbReference type="ChEBI" id="CHEBI:15378"/>
        <dbReference type="ChEBI" id="CHEBI:57683"/>
        <dbReference type="ChEBI" id="CHEBI:58211"/>
        <dbReference type="ChEBI" id="CHEBI:132515"/>
        <dbReference type="ChEBI" id="CHEBI:132516"/>
        <dbReference type="EC" id="2.4.1.258"/>
    </reaction>
    <physiologicalReaction direction="left-to-right" evidence="9 10">
        <dbReference type="Rhea" id="RHEA:29528"/>
    </physiologicalReaction>
</comment>
<dbReference type="Bgee" id="ENSACAG00000008854">
    <property type="expression patterns" value="Expressed in skeletal muscle tissue and 13 other cell types or tissues"/>
</dbReference>
<keyword evidence="8 10" id="KW-0472">Membrane</keyword>
<keyword evidence="12" id="KW-1185">Reference proteome</keyword>
<dbReference type="AlphaFoldDB" id="H9GEH2"/>
<accession>H9GEH2</accession>
<dbReference type="GO" id="GO:0005789">
    <property type="term" value="C:endoplasmic reticulum membrane"/>
    <property type="evidence" value="ECO:0007669"/>
    <property type="project" value="UniProtKB-SubCell"/>
</dbReference>
<evidence type="ECO:0000313" key="11">
    <source>
        <dbReference type="Ensembl" id="ENSACAP00000008691.3"/>
    </source>
</evidence>
<comment type="function">
    <text evidence="10">Dol-P-Man:Man(5)GlcNAc(2)-PP-Dol alpha-1,3-mannosyltransferase that operates in the biosynthetic pathway of dolichol-linked oligosaccharides, the glycan precursors employed in protein asparagine (N)-glycosylation. The assembly of dolichol-linked oligosaccharides begins on the cytosolic side of the endoplasmic reticulum membrane and finishes in its lumen. The sequential addition of sugars to dolichol pyrophosphate produces dolichol-linked oligosaccharides containing fourteen sugars, including two GlcNAcs, nine mannoses and three glucoses. Once assembled, the oligosaccharide is transferred from the lipid to nascent proteins by oligosaccharyltransferases. In the lumen of the endoplasmic reticulum, adds the first dolichyl beta-D-mannosyl phosphate derived mannose in an alpha-1,3 linkage to Man(5)GlcNAc(2)-PP-dolichol to produce Man(6)GlcNAc(2)-PP-dolichol.</text>
</comment>
<dbReference type="Proteomes" id="UP000001646">
    <property type="component" value="Unplaced"/>
</dbReference>
<dbReference type="STRING" id="28377.ENSACAP00000008691"/>
<feature type="transmembrane region" description="Helical" evidence="10">
    <location>
        <begin position="241"/>
        <end position="259"/>
    </location>
</feature>
<evidence type="ECO:0000256" key="3">
    <source>
        <dbReference type="ARBA" id="ARBA00022676"/>
    </source>
</evidence>
<comment type="pathway">
    <text evidence="2 10">Protein modification; protein glycosylation.</text>
</comment>
<protein>
    <recommendedName>
        <fullName evidence="10">Dol-P-Man:Man(5)GlcNAc(2)-PP-Dol alpha-1,3-mannosyltransferase</fullName>
        <ecNumber evidence="10">2.4.1.258</ecNumber>
    </recommendedName>
    <alternativeName>
        <fullName evidence="10">Dol-P-Man-dependent alpha(1-3)-mannosyltransferase</fullName>
    </alternativeName>
</protein>
<feature type="transmembrane region" description="Helical" evidence="10">
    <location>
        <begin position="149"/>
        <end position="176"/>
    </location>
</feature>
<dbReference type="GO" id="GO:0005783">
    <property type="term" value="C:endoplasmic reticulum"/>
    <property type="evidence" value="ECO:0000318"/>
    <property type="project" value="GO_Central"/>
</dbReference>
<reference evidence="11" key="2">
    <citation type="submission" date="2025-08" db="UniProtKB">
        <authorList>
            <consortium name="Ensembl"/>
        </authorList>
    </citation>
    <scope>IDENTIFICATION</scope>
</reference>
<evidence type="ECO:0000256" key="6">
    <source>
        <dbReference type="ARBA" id="ARBA00022824"/>
    </source>
</evidence>
<evidence type="ECO:0000256" key="8">
    <source>
        <dbReference type="ARBA" id="ARBA00023136"/>
    </source>
</evidence>